<dbReference type="EMBL" id="CABHMZ010000022">
    <property type="protein sequence ID" value="VUX05536.1"/>
    <property type="molecule type" value="Genomic_DNA"/>
</dbReference>
<dbReference type="AlphaFoldDB" id="A0A564TE34"/>
<proteinExistence type="predicted"/>
<evidence type="ECO:0000313" key="2">
    <source>
        <dbReference type="Proteomes" id="UP000385544"/>
    </source>
</evidence>
<evidence type="ECO:0000313" key="1">
    <source>
        <dbReference type="EMBL" id="VUX05536.1"/>
    </source>
</evidence>
<sequence>MSNNLAKLDILLTHGIIAEDTDHKLIIQTAAGQYIGKPYNPDNTDYPYVSAIAQKIKDLRFSEYDENNPTAVFLVDVELRTNSIGGSFKMPYVCLFLDQILGVSIGNFEQPIEE</sequence>
<name>A0A564TE34_STRCV</name>
<dbReference type="Proteomes" id="UP000385544">
    <property type="component" value="Unassembled WGS sequence"/>
</dbReference>
<accession>A0A564TE34</accession>
<dbReference type="OrthoDB" id="2234809at2"/>
<gene>
    <name evidence="1" type="ORF">SCSS39_01497</name>
</gene>
<reference evidence="1 2" key="1">
    <citation type="submission" date="2019-07" db="EMBL/GenBank/DDBJ databases">
        <authorList>
            <person name="Hibberd C M."/>
            <person name="Gehrig L. J."/>
            <person name="Chang H.-W."/>
            <person name="Venkatesh S."/>
        </authorList>
    </citation>
    <scope>NUCLEOTIDE SEQUENCE [LARGE SCALE GENOMIC DNA]</scope>
    <source>
        <strain evidence="1">Streptococcus_constellatus_SS_Bg39</strain>
    </source>
</reference>
<organism evidence="1 2">
    <name type="scientific">Streptococcus constellatus</name>
    <dbReference type="NCBI Taxonomy" id="76860"/>
    <lineage>
        <taxon>Bacteria</taxon>
        <taxon>Bacillati</taxon>
        <taxon>Bacillota</taxon>
        <taxon>Bacilli</taxon>
        <taxon>Lactobacillales</taxon>
        <taxon>Streptococcaceae</taxon>
        <taxon>Streptococcus</taxon>
        <taxon>Streptococcus anginosus group</taxon>
    </lineage>
</organism>
<protein>
    <submittedName>
        <fullName evidence="1">Uncharacterized protein</fullName>
    </submittedName>
</protein>
<dbReference type="RefSeq" id="WP_057489779.1">
    <property type="nucleotide sequence ID" value="NZ_CABHMZ010000022.1"/>
</dbReference>